<evidence type="ECO:0000256" key="4">
    <source>
        <dbReference type="ARBA" id="ARBA00022452"/>
    </source>
</evidence>
<organism evidence="13 14">
    <name type="scientific">Thiorhodovibrio frisius</name>
    <dbReference type="NCBI Taxonomy" id="631362"/>
    <lineage>
        <taxon>Bacteria</taxon>
        <taxon>Pseudomonadati</taxon>
        <taxon>Pseudomonadota</taxon>
        <taxon>Gammaproteobacteria</taxon>
        <taxon>Chromatiales</taxon>
        <taxon>Chromatiaceae</taxon>
        <taxon>Thiorhodovibrio</taxon>
    </lineage>
</organism>
<reference evidence="13 14" key="2">
    <citation type="submission" date="2011-11" db="EMBL/GenBank/DDBJ databases">
        <authorList>
            <consortium name="US DOE Joint Genome Institute"/>
            <person name="Lucas S."/>
            <person name="Han J."/>
            <person name="Lapidus A."/>
            <person name="Cheng J.-F."/>
            <person name="Goodwin L."/>
            <person name="Pitluck S."/>
            <person name="Peters L."/>
            <person name="Ovchinnikova G."/>
            <person name="Zhang X."/>
            <person name="Detter J.C."/>
            <person name="Han C."/>
            <person name="Tapia R."/>
            <person name="Land M."/>
            <person name="Hauser L."/>
            <person name="Kyrpides N."/>
            <person name="Ivanova N."/>
            <person name="Pagani I."/>
            <person name="Vogl K."/>
            <person name="Liu Z."/>
            <person name="Overmann J."/>
            <person name="Frigaard N.-U."/>
            <person name="Bryant D."/>
            <person name="Woyke T."/>
        </authorList>
    </citation>
    <scope>NUCLEOTIDE SEQUENCE [LARGE SCALE GENOMIC DNA]</scope>
    <source>
        <strain evidence="13 14">970</strain>
    </source>
</reference>
<dbReference type="InterPro" id="IPR023614">
    <property type="entry name" value="Porin_dom_sf"/>
</dbReference>
<dbReference type="Pfam" id="PF13609">
    <property type="entry name" value="Porin_4"/>
    <property type="match status" value="1"/>
</dbReference>
<evidence type="ECO:0000256" key="9">
    <source>
        <dbReference type="ARBA" id="ARBA00023136"/>
    </source>
</evidence>
<keyword evidence="3" id="KW-0813">Transport</keyword>
<dbReference type="AlphaFoldDB" id="H8YZ20"/>
<dbReference type="GO" id="GO:0015288">
    <property type="term" value="F:porin activity"/>
    <property type="evidence" value="ECO:0007669"/>
    <property type="project" value="UniProtKB-KW"/>
</dbReference>
<keyword evidence="14" id="KW-1185">Reference proteome</keyword>
<dbReference type="RefSeq" id="WP_009148531.1">
    <property type="nucleotide sequence ID" value="NZ_CP121471.1"/>
</dbReference>
<dbReference type="OrthoDB" id="8173690at2"/>
<evidence type="ECO:0000256" key="1">
    <source>
        <dbReference type="ARBA" id="ARBA00004571"/>
    </source>
</evidence>
<evidence type="ECO:0000256" key="11">
    <source>
        <dbReference type="SAM" id="SignalP"/>
    </source>
</evidence>
<dbReference type="HOGENOM" id="CLU_038238_3_1_6"/>
<proteinExistence type="predicted"/>
<dbReference type="GO" id="GO:0034220">
    <property type="term" value="P:monoatomic ion transmembrane transport"/>
    <property type="evidence" value="ECO:0007669"/>
    <property type="project" value="InterPro"/>
</dbReference>
<dbReference type="GO" id="GO:0009279">
    <property type="term" value="C:cell outer membrane"/>
    <property type="evidence" value="ECO:0007669"/>
    <property type="project" value="UniProtKB-SubCell"/>
</dbReference>
<name>H8YZ20_9GAMM</name>
<keyword evidence="8" id="KW-0626">Porin</keyword>
<keyword evidence="10" id="KW-0998">Cell outer membrane</keyword>
<dbReference type="InterPro" id="IPR002299">
    <property type="entry name" value="Porin_Neis"/>
</dbReference>
<dbReference type="STRING" id="631362.Thi970DRAFT_02183"/>
<evidence type="ECO:0000313" key="13">
    <source>
        <dbReference type="EMBL" id="EIC21947.1"/>
    </source>
</evidence>
<dbReference type="PANTHER" id="PTHR34501">
    <property type="entry name" value="PROTEIN YDDL-RELATED"/>
    <property type="match status" value="1"/>
</dbReference>
<keyword evidence="9" id="KW-0472">Membrane</keyword>
<evidence type="ECO:0000256" key="2">
    <source>
        <dbReference type="ARBA" id="ARBA00011233"/>
    </source>
</evidence>
<keyword evidence="7" id="KW-0406">Ion transport</keyword>
<sequence length="477" mass="49641">MKKKLISLAVAAAMVAPAAAMAEAIIYGKLHVSIDYADVKNAAGVPTFNPVTGRQTAAGTDFEGWGVNRNGNGGSGWGLVGPVANPNVPFAGSGASGGYMPGAGPSNRIGIKGSEDIGNGLKAIYQVELGIAFGASDANIPSGNNNSFSVRNSFVGLAGSFGTVLVGRHDTPLKISTGKLDMFADTMADYNGTVGFNDLRVDNAIAYISPSFSGFQFMGALVAPGGATAGEGLNANSDQLNGAWSLAGIYNNGPYYASIAYESLNSEMFMDTGASNAVTAGINEPAVPATANLATGVVTNPVAAKSFCTNPAGNLVAGNSCSSVSSDYNKWRFGLGILDWNGFSLSAIYENQDNIPGGQTYSQVVGGVAVPNNIESQELWQIQAGYAFGNNQIKAMYGEADRDYGFNSNLLPAAAVGTINQVKAWDGDRSTWAIAFDHNFSKRTKAYVMYTDVEDDLENYVAGSEWSGFSMGMIHSF</sequence>
<dbReference type="PANTHER" id="PTHR34501:SF9">
    <property type="entry name" value="MAJOR OUTER MEMBRANE PROTEIN P.IA"/>
    <property type="match status" value="1"/>
</dbReference>
<evidence type="ECO:0000256" key="5">
    <source>
        <dbReference type="ARBA" id="ARBA00022692"/>
    </source>
</evidence>
<keyword evidence="5" id="KW-0812">Transmembrane</keyword>
<dbReference type="Gene3D" id="2.40.160.10">
    <property type="entry name" value="Porin"/>
    <property type="match status" value="1"/>
</dbReference>
<evidence type="ECO:0000256" key="10">
    <source>
        <dbReference type="ARBA" id="ARBA00023237"/>
    </source>
</evidence>
<dbReference type="PRINTS" id="PR00184">
    <property type="entry name" value="NEISSPPORIN"/>
</dbReference>
<reference evidence="14" key="1">
    <citation type="submission" date="2011-06" db="EMBL/GenBank/DDBJ databases">
        <authorList>
            <consortium name="US DOE Joint Genome Institute (JGI-PGF)"/>
            <person name="Lucas S."/>
            <person name="Han J."/>
            <person name="Lapidus A."/>
            <person name="Cheng J.-F."/>
            <person name="Goodwin L."/>
            <person name="Pitluck S."/>
            <person name="Peters L."/>
            <person name="Land M.L."/>
            <person name="Hauser L."/>
            <person name="Vogl K."/>
            <person name="Liu Z."/>
            <person name="Overmann J."/>
            <person name="Frigaard N.-U."/>
            <person name="Bryant D.A."/>
            <person name="Woyke T.J."/>
        </authorList>
    </citation>
    <scope>NUCLEOTIDE SEQUENCE [LARGE SCALE GENOMIC DNA]</scope>
    <source>
        <strain evidence="14">970</strain>
    </source>
</reference>
<feature type="signal peptide" evidence="11">
    <location>
        <begin position="1"/>
        <end position="22"/>
    </location>
</feature>
<dbReference type="GO" id="GO:0046930">
    <property type="term" value="C:pore complex"/>
    <property type="evidence" value="ECO:0007669"/>
    <property type="project" value="UniProtKB-KW"/>
</dbReference>
<dbReference type="EMBL" id="JH603169">
    <property type="protein sequence ID" value="EIC21947.1"/>
    <property type="molecule type" value="Genomic_DNA"/>
</dbReference>
<dbReference type="PRINTS" id="PR00182">
    <property type="entry name" value="ECOLNEIPORIN"/>
</dbReference>
<protein>
    <submittedName>
        <fullName evidence="13">Outer membrane protein (Porin)</fullName>
    </submittedName>
</protein>
<dbReference type="InterPro" id="IPR001702">
    <property type="entry name" value="Porin_Gram-ve"/>
</dbReference>
<dbReference type="Proteomes" id="UP000002964">
    <property type="component" value="Unassembled WGS sequence"/>
</dbReference>
<accession>H8YZ20</accession>
<dbReference type="CDD" id="cd00342">
    <property type="entry name" value="gram_neg_porins"/>
    <property type="match status" value="1"/>
</dbReference>
<dbReference type="InterPro" id="IPR033900">
    <property type="entry name" value="Gram_neg_porin_domain"/>
</dbReference>
<evidence type="ECO:0000256" key="3">
    <source>
        <dbReference type="ARBA" id="ARBA00022448"/>
    </source>
</evidence>
<evidence type="ECO:0000256" key="7">
    <source>
        <dbReference type="ARBA" id="ARBA00023065"/>
    </source>
</evidence>
<evidence type="ECO:0000313" key="14">
    <source>
        <dbReference type="Proteomes" id="UP000002964"/>
    </source>
</evidence>
<keyword evidence="4" id="KW-1134">Transmembrane beta strand</keyword>
<dbReference type="eggNOG" id="COG3203">
    <property type="taxonomic scope" value="Bacteria"/>
</dbReference>
<evidence type="ECO:0000259" key="12">
    <source>
        <dbReference type="Pfam" id="PF13609"/>
    </source>
</evidence>
<evidence type="ECO:0000256" key="6">
    <source>
        <dbReference type="ARBA" id="ARBA00022729"/>
    </source>
</evidence>
<feature type="chain" id="PRO_5003617209" evidence="11">
    <location>
        <begin position="23"/>
        <end position="477"/>
    </location>
</feature>
<comment type="subcellular location">
    <subcellularLocation>
        <location evidence="1">Cell outer membrane</location>
        <topology evidence="1">Multi-pass membrane protein</topology>
    </subcellularLocation>
</comment>
<feature type="domain" description="Porin" evidence="12">
    <location>
        <begin position="9"/>
        <end position="456"/>
    </location>
</feature>
<evidence type="ECO:0000256" key="8">
    <source>
        <dbReference type="ARBA" id="ARBA00023114"/>
    </source>
</evidence>
<gene>
    <name evidence="13" type="ORF">Thi970DRAFT_02183</name>
</gene>
<dbReference type="SUPFAM" id="SSF56935">
    <property type="entry name" value="Porins"/>
    <property type="match status" value="1"/>
</dbReference>
<dbReference type="InterPro" id="IPR050298">
    <property type="entry name" value="Gram-neg_bact_OMP"/>
</dbReference>
<keyword evidence="6 11" id="KW-0732">Signal</keyword>
<comment type="subunit">
    <text evidence="2">Homotrimer.</text>
</comment>